<evidence type="ECO:0000256" key="1">
    <source>
        <dbReference type="SAM" id="Phobius"/>
    </source>
</evidence>
<keyword evidence="1" id="KW-1133">Transmembrane helix</keyword>
<gene>
    <name evidence="2" type="ORF">NM125_01570</name>
</gene>
<dbReference type="RefSeq" id="WP_255132183.1">
    <property type="nucleotide sequence ID" value="NZ_JANDBC010000001.1"/>
</dbReference>
<evidence type="ECO:0000313" key="2">
    <source>
        <dbReference type="EMBL" id="MCP9290265.1"/>
    </source>
</evidence>
<comment type="caution">
    <text evidence="2">The sequence shown here is derived from an EMBL/GenBank/DDBJ whole genome shotgun (WGS) entry which is preliminary data.</text>
</comment>
<dbReference type="AlphaFoldDB" id="A0A9X2L112"/>
<dbReference type="EMBL" id="JANDBC010000001">
    <property type="protein sequence ID" value="MCP9290265.1"/>
    <property type="molecule type" value="Genomic_DNA"/>
</dbReference>
<feature type="transmembrane region" description="Helical" evidence="1">
    <location>
        <begin position="78"/>
        <end position="95"/>
    </location>
</feature>
<protein>
    <submittedName>
        <fullName evidence="2">TIGR02206 family membrane protein</fullName>
    </submittedName>
</protein>
<dbReference type="Pfam" id="PF14808">
    <property type="entry name" value="TMEM164"/>
    <property type="match status" value="1"/>
</dbReference>
<feature type="transmembrane region" description="Helical" evidence="1">
    <location>
        <begin position="166"/>
        <end position="188"/>
    </location>
</feature>
<proteinExistence type="predicted"/>
<evidence type="ECO:0000313" key="3">
    <source>
        <dbReference type="Proteomes" id="UP001139125"/>
    </source>
</evidence>
<reference evidence="2" key="1">
    <citation type="submission" date="2022-06" db="EMBL/GenBank/DDBJ databases">
        <title>Gracilimonas sp. CAU 1638 isolated from sea sediment.</title>
        <authorList>
            <person name="Kim W."/>
        </authorList>
    </citation>
    <scope>NUCLEOTIDE SEQUENCE</scope>
    <source>
        <strain evidence="2">CAU 1638</strain>
    </source>
</reference>
<feature type="transmembrane region" description="Helical" evidence="1">
    <location>
        <begin position="18"/>
        <end position="35"/>
    </location>
</feature>
<dbReference type="Proteomes" id="UP001139125">
    <property type="component" value="Unassembled WGS sequence"/>
</dbReference>
<accession>A0A9X2L112</accession>
<organism evidence="2 3">
    <name type="scientific">Gracilimonas sediminicola</name>
    <dbReference type="NCBI Taxonomy" id="2952158"/>
    <lineage>
        <taxon>Bacteria</taxon>
        <taxon>Pseudomonadati</taxon>
        <taxon>Balneolota</taxon>
        <taxon>Balneolia</taxon>
        <taxon>Balneolales</taxon>
        <taxon>Balneolaceae</taxon>
        <taxon>Gracilimonas</taxon>
    </lineage>
</organism>
<sequence length="255" mass="29821">MNTFFDTTYLFSSYSAEHFTVLLLFFGFCIWFIPFMRTRSREVQRKVLLVMAVMMSLSQLMKIPLNMYTGTFDVTNDIPLHMCNFLPFVLVWVYMKSDRNTWSVLFFWVVLGVSQANLTPSVQFSLFHYDAIRYWMVHLLLVLVALYPAIEWGWDLKLRDVGRSVVALNFVALVIGGINLLLGSNYLYVMGKPPGTTFFSILPEWPVYLIYLELIFVAWSLMVYGLFRWVKRGITVYESSHHRAESEVNRFDDNG</sequence>
<dbReference type="InterPro" id="IPR011737">
    <property type="entry name" value="CHP02206_TP0381"/>
</dbReference>
<feature type="transmembrane region" description="Helical" evidence="1">
    <location>
        <begin position="102"/>
        <end position="120"/>
    </location>
</feature>
<dbReference type="NCBIfam" id="TIGR02206">
    <property type="entry name" value="intg_mem_TP0381"/>
    <property type="match status" value="1"/>
</dbReference>
<keyword evidence="3" id="KW-1185">Reference proteome</keyword>
<feature type="transmembrane region" description="Helical" evidence="1">
    <location>
        <begin position="208"/>
        <end position="227"/>
    </location>
</feature>
<keyword evidence="1" id="KW-0812">Transmembrane</keyword>
<feature type="transmembrane region" description="Helical" evidence="1">
    <location>
        <begin position="132"/>
        <end position="154"/>
    </location>
</feature>
<keyword evidence="1" id="KW-0472">Membrane</keyword>
<feature type="transmembrane region" description="Helical" evidence="1">
    <location>
        <begin position="47"/>
        <end position="66"/>
    </location>
</feature>
<name>A0A9X2L112_9BACT</name>